<accession>A0ABV3BXZ8</accession>
<dbReference type="EMBL" id="JBEYXV010000023">
    <property type="protein sequence ID" value="MEU6825882.1"/>
    <property type="molecule type" value="Genomic_DNA"/>
</dbReference>
<dbReference type="SUPFAM" id="SSF53850">
    <property type="entry name" value="Periplasmic binding protein-like II"/>
    <property type="match status" value="1"/>
</dbReference>
<dbReference type="Gene3D" id="3.40.50.410">
    <property type="entry name" value="von Willebrand factor, type A domain"/>
    <property type="match status" value="1"/>
</dbReference>
<evidence type="ECO:0000313" key="5">
    <source>
        <dbReference type="Proteomes" id="UP001551176"/>
    </source>
</evidence>
<dbReference type="InterPro" id="IPR002035">
    <property type="entry name" value="VWF_A"/>
</dbReference>
<dbReference type="PROSITE" id="PS50234">
    <property type="entry name" value="VWFA"/>
    <property type="match status" value="1"/>
</dbReference>
<dbReference type="Pfam" id="PF00092">
    <property type="entry name" value="VWA"/>
    <property type="match status" value="1"/>
</dbReference>
<keyword evidence="2" id="KW-0812">Transmembrane</keyword>
<feature type="transmembrane region" description="Helical" evidence="2">
    <location>
        <begin position="26"/>
        <end position="44"/>
    </location>
</feature>
<sequence length="591" mass="62859">MGRHSLPDEHGTAAPDPRPRARRRTVAIATALVLVVAGGAAAAVRTGLLSFGGSCGDDAVRLDVVAAPAVSPALREAADEAREQEITSDGHCIDVRVTARDSYKVAAELRSGKGDPEYDVWVPDSDVWVQRVGLGAKQSKISPAGNIASSPVGIGMVPSAAESLGWPKKTYSWPELTTAATKGDKLRLGAADPARSATGLLALAKMGASAKKQGGKEGDTRAAALAKALAARTTDDDGRLLETLARDDSGAEQGNPRRNQALILSEQAAYTHNGSAGEENSLDLFYPKDGSPRLDYPYTLVEDDRMSTDTSRAALRFMTMFSDDEGRRILTEHGFRTDPDQPSDKLVTAAGGRTPQPYADEATDPPSDKQLQETLGMWTITVQSARLSTVVDASESMAQFVPGRNESRMEITKASLLRALAGFTDEDEIGLWEFATRLDGTRDYRELEPTRRLGDRKGGATHRDELSDAFSNLQPVPGGATGLYDTTLAAYKEARSTYARGKFNALVILTDGANQDPGSISRGSLISQLEEMSDREHPVPIIAIAVGPEADKDEVQQIAEATGGSGHQVDDPAQIHAVILKAIMEAGSNQG</sequence>
<feature type="compositionally biased region" description="Basic and acidic residues" evidence="1">
    <location>
        <begin position="333"/>
        <end position="343"/>
    </location>
</feature>
<dbReference type="Proteomes" id="UP001551176">
    <property type="component" value="Unassembled WGS sequence"/>
</dbReference>
<organism evidence="4 5">
    <name type="scientific">Streptomyces atriruber</name>
    <dbReference type="NCBI Taxonomy" id="545121"/>
    <lineage>
        <taxon>Bacteria</taxon>
        <taxon>Bacillati</taxon>
        <taxon>Actinomycetota</taxon>
        <taxon>Actinomycetes</taxon>
        <taxon>Kitasatosporales</taxon>
        <taxon>Streptomycetaceae</taxon>
        <taxon>Streptomyces</taxon>
    </lineage>
</organism>
<dbReference type="Pfam" id="PF13531">
    <property type="entry name" value="SBP_bac_11"/>
    <property type="match status" value="1"/>
</dbReference>
<keyword evidence="5" id="KW-1185">Reference proteome</keyword>
<dbReference type="InterPro" id="IPR036465">
    <property type="entry name" value="vWFA_dom_sf"/>
</dbReference>
<feature type="compositionally biased region" description="Basic and acidic residues" evidence="1">
    <location>
        <begin position="1"/>
        <end position="11"/>
    </location>
</feature>
<gene>
    <name evidence="4" type="ORF">ABZ921_35165</name>
</gene>
<protein>
    <submittedName>
        <fullName evidence="4">Substrate-binding and VWA domain-containing protein</fullName>
    </submittedName>
</protein>
<evidence type="ECO:0000259" key="3">
    <source>
        <dbReference type="PROSITE" id="PS50234"/>
    </source>
</evidence>
<dbReference type="SMART" id="SM00327">
    <property type="entry name" value="VWA"/>
    <property type="match status" value="1"/>
</dbReference>
<evidence type="ECO:0000313" key="4">
    <source>
        <dbReference type="EMBL" id="MEU6825882.1"/>
    </source>
</evidence>
<name>A0ABV3BXZ8_9ACTN</name>
<evidence type="ECO:0000256" key="2">
    <source>
        <dbReference type="SAM" id="Phobius"/>
    </source>
</evidence>
<reference evidence="4 5" key="1">
    <citation type="submission" date="2024-06" db="EMBL/GenBank/DDBJ databases">
        <title>The Natural Products Discovery Center: Release of the First 8490 Sequenced Strains for Exploring Actinobacteria Biosynthetic Diversity.</title>
        <authorList>
            <person name="Kalkreuter E."/>
            <person name="Kautsar S.A."/>
            <person name="Yang D."/>
            <person name="Bader C.D."/>
            <person name="Teijaro C.N."/>
            <person name="Fluegel L."/>
            <person name="Davis C.M."/>
            <person name="Simpson J.R."/>
            <person name="Lauterbach L."/>
            <person name="Steele A.D."/>
            <person name="Gui C."/>
            <person name="Meng S."/>
            <person name="Li G."/>
            <person name="Viehrig K."/>
            <person name="Ye F."/>
            <person name="Su P."/>
            <person name="Kiefer A.F."/>
            <person name="Nichols A."/>
            <person name="Cepeda A.J."/>
            <person name="Yan W."/>
            <person name="Fan B."/>
            <person name="Jiang Y."/>
            <person name="Adhikari A."/>
            <person name="Zheng C.-J."/>
            <person name="Schuster L."/>
            <person name="Cowan T.M."/>
            <person name="Smanski M.J."/>
            <person name="Chevrette M.G."/>
            <person name="De Carvalho L.P.S."/>
            <person name="Shen B."/>
        </authorList>
    </citation>
    <scope>NUCLEOTIDE SEQUENCE [LARGE SCALE GENOMIC DNA]</scope>
    <source>
        <strain evidence="4 5">NPDC046838</strain>
    </source>
</reference>
<comment type="caution">
    <text evidence="4">The sequence shown here is derived from an EMBL/GenBank/DDBJ whole genome shotgun (WGS) entry which is preliminary data.</text>
</comment>
<dbReference type="RefSeq" id="WP_359356680.1">
    <property type="nucleotide sequence ID" value="NZ_JBEYXV010000023.1"/>
</dbReference>
<feature type="region of interest" description="Disordered" evidence="1">
    <location>
        <begin position="333"/>
        <end position="368"/>
    </location>
</feature>
<feature type="domain" description="VWFA" evidence="3">
    <location>
        <begin position="386"/>
        <end position="583"/>
    </location>
</feature>
<dbReference type="SUPFAM" id="SSF53300">
    <property type="entry name" value="vWA-like"/>
    <property type="match status" value="1"/>
</dbReference>
<evidence type="ECO:0000256" key="1">
    <source>
        <dbReference type="SAM" id="MobiDB-lite"/>
    </source>
</evidence>
<keyword evidence="2" id="KW-1133">Transmembrane helix</keyword>
<keyword evidence="2" id="KW-0472">Membrane</keyword>
<feature type="region of interest" description="Disordered" evidence="1">
    <location>
        <begin position="1"/>
        <end position="21"/>
    </location>
</feature>
<proteinExistence type="predicted"/>